<gene>
    <name evidence="11" type="ORF">CSOL1703_00006473</name>
</gene>
<dbReference type="Proteomes" id="UP000775872">
    <property type="component" value="Unassembled WGS sequence"/>
</dbReference>
<keyword evidence="4" id="KW-0805">Transcription regulation</keyword>
<sequence>MDSKRKANGAASPENDDRASKRRKLAEEFDLSKGETPESTTAYGLAFLEQIRRTSDKSGRRVAGYFEKLPPKEGNADYYKQTRMPISLELIEEQLLDGKFKDLAELESYLKRMISNAKEYYPRSSSVFDDAERVRKAVSNYMTKTNPAYQNRRYQAIPTPLPPEDGREEDAEGEDAEEDVEGEDAEGEDEDGDNAEQSEDEDDDDNDEDDADEDEDDVGPRSGKRSIILKRQGPGRSSRGSATAAQETPKRPATNNSDDQYEDVEYKGLNFQQAQEKIVEELLRHQEPEYDSPYFEPFVNLPPRALKDYYKMVSDPLSLKKLQKIVKGVQGRGNPTNVSEFKSWAQFEEKSKLLWANAYFYNEEGSDIYVLAQELEEAFYDQLKQATAVVSEPVQPKIKLKVGQQSDQAPSAKKITLHVGGSRGESVDSPAASAVVDSPAPETNGTANPTSVDKARGLSASVASPSPSVQPQPKAEDGRSPSLRPPSVASGQLTPGPPRPPIPTPPSQPTPYIPPAPTTPMEQKRFRGAGKGIENALLSRVRLQAFQGSPADNYLTMTVLPHPREMQQSATINVPYTHHRASLSVLLPDFLQDRQYSLWTLLNKQPMKAIHHPLHNQSPQERFFEALFHPGTNVLETHLVAAIPQHERVVGGPEVELEVFTIIVNVLRN</sequence>
<dbReference type="Pfam" id="PF00439">
    <property type="entry name" value="Bromodomain"/>
    <property type="match status" value="2"/>
</dbReference>
<reference evidence="12" key="1">
    <citation type="submission" date="2019-06" db="EMBL/GenBank/DDBJ databases">
        <authorList>
            <person name="Broberg M."/>
        </authorList>
    </citation>
    <scope>NUCLEOTIDE SEQUENCE [LARGE SCALE GENOMIC DNA]</scope>
</reference>
<keyword evidence="12" id="KW-1185">Reference proteome</keyword>
<evidence type="ECO:0000256" key="1">
    <source>
        <dbReference type="ARBA" id="ARBA00004123"/>
    </source>
</evidence>
<dbReference type="EMBL" id="CABFOC020000063">
    <property type="protein sequence ID" value="CAH0056532.1"/>
    <property type="molecule type" value="Genomic_DNA"/>
</dbReference>
<dbReference type="PANTHER" id="PTHR16062">
    <property type="entry name" value="SWI/SNF-RELATED"/>
    <property type="match status" value="1"/>
</dbReference>
<dbReference type="OrthoDB" id="6017at2759"/>
<feature type="compositionally biased region" description="Polar residues" evidence="9">
    <location>
        <begin position="140"/>
        <end position="153"/>
    </location>
</feature>
<dbReference type="InterPro" id="IPR001487">
    <property type="entry name" value="Bromodomain"/>
</dbReference>
<proteinExistence type="predicted"/>
<comment type="caution">
    <text evidence="11">The sequence shown here is derived from an EMBL/GenBank/DDBJ whole genome shotgun (WGS) entry which is preliminary data.</text>
</comment>
<dbReference type="PANTHER" id="PTHR16062:SF21">
    <property type="entry name" value="CHROMATIN STRUCTURE-REMODELING COMPLEX SUBUNIT RSC1-RELATED"/>
    <property type="match status" value="1"/>
</dbReference>
<keyword evidence="7" id="KW-0539">Nucleus</keyword>
<feature type="compositionally biased region" description="Basic and acidic residues" evidence="9">
    <location>
        <begin position="15"/>
        <end position="36"/>
    </location>
</feature>
<dbReference type="GO" id="GO:0003682">
    <property type="term" value="F:chromatin binding"/>
    <property type="evidence" value="ECO:0007669"/>
    <property type="project" value="TreeGrafter"/>
</dbReference>
<evidence type="ECO:0000256" key="5">
    <source>
        <dbReference type="ARBA" id="ARBA00023117"/>
    </source>
</evidence>
<dbReference type="Gene3D" id="1.20.920.10">
    <property type="entry name" value="Bromodomain-like"/>
    <property type="match status" value="2"/>
</dbReference>
<name>A0A9N9ZJB4_9HYPO</name>
<evidence type="ECO:0000256" key="7">
    <source>
        <dbReference type="ARBA" id="ARBA00023242"/>
    </source>
</evidence>
<evidence type="ECO:0000259" key="10">
    <source>
        <dbReference type="PROSITE" id="PS50014"/>
    </source>
</evidence>
<accession>A0A9N9ZJB4</accession>
<dbReference type="GO" id="GO:0006338">
    <property type="term" value="P:chromatin remodeling"/>
    <property type="evidence" value="ECO:0007669"/>
    <property type="project" value="InterPro"/>
</dbReference>
<dbReference type="FunFam" id="1.20.920.10:FF:000083">
    <property type="entry name" value="WGS project CABT00000000 data, contig 2.8"/>
    <property type="match status" value="1"/>
</dbReference>
<evidence type="ECO:0000256" key="9">
    <source>
        <dbReference type="SAM" id="MobiDB-lite"/>
    </source>
</evidence>
<feature type="region of interest" description="Disordered" evidence="9">
    <location>
        <begin position="1"/>
        <end position="38"/>
    </location>
</feature>
<feature type="compositionally biased region" description="Low complexity" evidence="9">
    <location>
        <begin position="459"/>
        <end position="473"/>
    </location>
</feature>
<dbReference type="SMART" id="SM00297">
    <property type="entry name" value="BROMO"/>
    <property type="match status" value="2"/>
</dbReference>
<dbReference type="InterPro" id="IPR054551">
    <property type="entry name" value="RSC4_Ig-like"/>
</dbReference>
<feature type="region of interest" description="Disordered" evidence="9">
    <location>
        <begin position="419"/>
        <end position="523"/>
    </location>
</feature>
<dbReference type="GO" id="GO:0006368">
    <property type="term" value="P:transcription elongation by RNA polymerase II"/>
    <property type="evidence" value="ECO:0007669"/>
    <property type="project" value="TreeGrafter"/>
</dbReference>
<evidence type="ECO:0000256" key="6">
    <source>
        <dbReference type="ARBA" id="ARBA00023163"/>
    </source>
</evidence>
<organism evidence="11 12">
    <name type="scientific">Clonostachys solani</name>
    <dbReference type="NCBI Taxonomy" id="160281"/>
    <lineage>
        <taxon>Eukaryota</taxon>
        <taxon>Fungi</taxon>
        <taxon>Dikarya</taxon>
        <taxon>Ascomycota</taxon>
        <taxon>Pezizomycotina</taxon>
        <taxon>Sordariomycetes</taxon>
        <taxon>Hypocreomycetidae</taxon>
        <taxon>Hypocreales</taxon>
        <taxon>Bionectriaceae</taxon>
        <taxon>Clonostachys</taxon>
    </lineage>
</organism>
<dbReference type="Pfam" id="PF22994">
    <property type="entry name" value="RSC4_Ig_like"/>
    <property type="match status" value="1"/>
</dbReference>
<dbReference type="AlphaFoldDB" id="A0A9N9ZJB4"/>
<feature type="compositionally biased region" description="Pro residues" evidence="9">
    <location>
        <begin position="495"/>
        <end position="518"/>
    </location>
</feature>
<comment type="subcellular location">
    <subcellularLocation>
        <location evidence="1">Nucleus</location>
    </subcellularLocation>
</comment>
<keyword evidence="5 8" id="KW-0103">Bromodomain</keyword>
<feature type="domain" description="Bromo" evidence="10">
    <location>
        <begin position="58"/>
        <end position="128"/>
    </location>
</feature>
<dbReference type="PROSITE" id="PS50014">
    <property type="entry name" value="BROMODOMAIN_2"/>
    <property type="match status" value="2"/>
</dbReference>
<feature type="compositionally biased region" description="Low complexity" evidence="9">
    <location>
        <begin position="427"/>
        <end position="441"/>
    </location>
</feature>
<evidence type="ECO:0000256" key="2">
    <source>
        <dbReference type="ARBA" id="ARBA00022737"/>
    </source>
</evidence>
<dbReference type="InterPro" id="IPR036427">
    <property type="entry name" value="Bromodomain-like_sf"/>
</dbReference>
<keyword evidence="6" id="KW-0804">Transcription</keyword>
<feature type="region of interest" description="Disordered" evidence="9">
    <location>
        <begin position="139"/>
        <end position="266"/>
    </location>
</feature>
<feature type="domain" description="Bromo" evidence="10">
    <location>
        <begin position="286"/>
        <end position="369"/>
    </location>
</feature>
<protein>
    <recommendedName>
        <fullName evidence="10">Bromo domain-containing protein</fullName>
    </recommendedName>
</protein>
<evidence type="ECO:0000256" key="3">
    <source>
        <dbReference type="ARBA" id="ARBA00022853"/>
    </source>
</evidence>
<evidence type="ECO:0000256" key="8">
    <source>
        <dbReference type="PROSITE-ProRule" id="PRU00035"/>
    </source>
</evidence>
<dbReference type="CDD" id="cd04369">
    <property type="entry name" value="Bromodomain"/>
    <property type="match status" value="2"/>
</dbReference>
<evidence type="ECO:0000313" key="12">
    <source>
        <dbReference type="Proteomes" id="UP000775872"/>
    </source>
</evidence>
<keyword evidence="3" id="KW-0156">Chromatin regulator</keyword>
<dbReference type="InterPro" id="IPR037382">
    <property type="entry name" value="Rsc/polybromo"/>
</dbReference>
<keyword evidence="2" id="KW-0677">Repeat</keyword>
<feature type="compositionally biased region" description="Acidic residues" evidence="9">
    <location>
        <begin position="166"/>
        <end position="217"/>
    </location>
</feature>
<dbReference type="SUPFAM" id="SSF47370">
    <property type="entry name" value="Bromodomain"/>
    <property type="match status" value="2"/>
</dbReference>
<reference evidence="11 12" key="2">
    <citation type="submission" date="2021-10" db="EMBL/GenBank/DDBJ databases">
        <authorList>
            <person name="Piombo E."/>
        </authorList>
    </citation>
    <scope>NUCLEOTIDE SEQUENCE [LARGE SCALE GENOMIC DNA]</scope>
</reference>
<evidence type="ECO:0000313" key="11">
    <source>
        <dbReference type="EMBL" id="CAH0056532.1"/>
    </source>
</evidence>
<dbReference type="GO" id="GO:0016586">
    <property type="term" value="C:RSC-type complex"/>
    <property type="evidence" value="ECO:0007669"/>
    <property type="project" value="InterPro"/>
</dbReference>
<evidence type="ECO:0000256" key="4">
    <source>
        <dbReference type="ARBA" id="ARBA00023015"/>
    </source>
</evidence>